<evidence type="ECO:0000313" key="3">
    <source>
        <dbReference type="EMBL" id="MBJ7550014.1"/>
    </source>
</evidence>
<dbReference type="InterPro" id="IPR003786">
    <property type="entry name" value="FdhD"/>
</dbReference>
<keyword evidence="4" id="KW-1185">Reference proteome</keyword>
<comment type="caution">
    <text evidence="3">The sequence shown here is derived from an EMBL/GenBank/DDBJ whole genome shotgun (WGS) entry which is preliminary data.</text>
</comment>
<protein>
    <submittedName>
        <fullName evidence="3">Formate dehydrogenase accessory sulfurtransferase FdhD</fullName>
    </submittedName>
</protein>
<dbReference type="RefSeq" id="WP_199461650.1">
    <property type="nucleotide sequence ID" value="NZ_JAEMUH010000004.1"/>
</dbReference>
<organism evidence="3 4">
    <name type="scientific">Marinomonas ostreistagni</name>
    <dbReference type="NCBI Taxonomy" id="359209"/>
    <lineage>
        <taxon>Bacteria</taxon>
        <taxon>Pseudomonadati</taxon>
        <taxon>Pseudomonadota</taxon>
        <taxon>Gammaproteobacteria</taxon>
        <taxon>Oceanospirillales</taxon>
        <taxon>Oceanospirillaceae</taxon>
        <taxon>Marinomonas</taxon>
    </lineage>
</organism>
<dbReference type="Gene3D" id="3.10.20.10">
    <property type="match status" value="1"/>
</dbReference>
<gene>
    <name evidence="3" type="ORF">JHD44_04940</name>
</gene>
<dbReference type="Gene3D" id="3.40.140.10">
    <property type="entry name" value="Cytidine Deaminase, domain 2"/>
    <property type="match status" value="1"/>
</dbReference>
<evidence type="ECO:0000313" key="4">
    <source>
        <dbReference type="Proteomes" id="UP000598488"/>
    </source>
</evidence>
<sequence length="262" mass="28718">MSTQGTSSINFSDQQGSSEIELVREVPIAISINDLNYAVIMVTDIDIEAFVVGFAFSEGLINTASEVLEIQLDQKSATEHLPEHLIANLALTNRAQQRSRDIMRRRKGNSGCGLCGIEAIEQAFPPLNKLIEHPSLSDQYWIAAKEAFVSHQEIGSVSGAIHGAMLLDKSGDFCYFAEDIGRHNALDKLIGKAMMEGHTLEGNHILMSSRCSTELILKAVRAKVSSLGHLASPSTLAVHQAKHYGLQLIHIPRKASPRRFTF</sequence>
<dbReference type="Proteomes" id="UP000598488">
    <property type="component" value="Unassembled WGS sequence"/>
</dbReference>
<evidence type="ECO:0000256" key="2">
    <source>
        <dbReference type="ARBA" id="ARBA00023150"/>
    </source>
</evidence>
<dbReference type="PANTHER" id="PTHR30592">
    <property type="entry name" value="FORMATE DEHYDROGENASE"/>
    <property type="match status" value="1"/>
</dbReference>
<proteinExistence type="predicted"/>
<accession>A0ABS0Z8R4</accession>
<dbReference type="PANTHER" id="PTHR30592:SF1">
    <property type="entry name" value="SULFUR CARRIER PROTEIN FDHD"/>
    <property type="match status" value="1"/>
</dbReference>
<dbReference type="SUPFAM" id="SSF53927">
    <property type="entry name" value="Cytidine deaminase-like"/>
    <property type="match status" value="1"/>
</dbReference>
<evidence type="ECO:0000256" key="1">
    <source>
        <dbReference type="ARBA" id="ARBA00022490"/>
    </source>
</evidence>
<dbReference type="InterPro" id="IPR016193">
    <property type="entry name" value="Cytidine_deaminase-like"/>
</dbReference>
<dbReference type="EMBL" id="JAEMUH010000004">
    <property type="protein sequence ID" value="MBJ7550014.1"/>
    <property type="molecule type" value="Genomic_DNA"/>
</dbReference>
<dbReference type="Pfam" id="PF02634">
    <property type="entry name" value="FdhD-NarQ"/>
    <property type="match status" value="1"/>
</dbReference>
<reference evidence="3 4" key="1">
    <citation type="submission" date="2020-12" db="EMBL/GenBank/DDBJ databases">
        <title>Comparative genome analysis of fungal antagonists Marinomonas ostreistagni 398 and M. spartinae 468.</title>
        <authorList>
            <person name="Fields J.L."/>
            <person name="Mavrodi O.V."/>
            <person name="Biber P.D."/>
            <person name="Indest K.J."/>
            <person name="Mavrodi D.V."/>
        </authorList>
    </citation>
    <scope>NUCLEOTIDE SEQUENCE [LARGE SCALE GENOMIC DNA]</scope>
    <source>
        <strain evidence="3 4">USM7</strain>
    </source>
</reference>
<keyword evidence="1" id="KW-0963">Cytoplasm</keyword>
<keyword evidence="2" id="KW-0501">Molybdenum cofactor biosynthesis</keyword>
<name>A0ABS0Z8R4_9GAMM</name>
<dbReference type="PIRSF" id="PIRSF015626">
    <property type="entry name" value="FdhD"/>
    <property type="match status" value="1"/>
</dbReference>